<dbReference type="NCBIfam" id="NF008741">
    <property type="entry name" value="PRK11770.1-3"/>
    <property type="match status" value="1"/>
</dbReference>
<dbReference type="PANTHER" id="PTHR42903">
    <property type="entry name" value="INNER MEMBRANE PROTEIN YCCF"/>
    <property type="match status" value="1"/>
</dbReference>
<comment type="subcellular location">
    <subcellularLocation>
        <location evidence="1">Cell inner membrane</location>
        <topology evidence="1">Multi-pass membrane protein</topology>
    </subcellularLocation>
</comment>
<protein>
    <recommendedName>
        <fullName evidence="1">Inner membrane protein YccF</fullName>
    </recommendedName>
</protein>
<evidence type="ECO:0000256" key="1">
    <source>
        <dbReference type="PIRNR" id="PIRNR028777"/>
    </source>
</evidence>
<dbReference type="AlphaFoldDB" id="A0A1A6C909"/>
<evidence type="ECO:0000313" key="4">
    <source>
        <dbReference type="Proteomes" id="UP000029273"/>
    </source>
</evidence>
<dbReference type="PIRSF" id="PIRSF028777">
    <property type="entry name" value="UCP028777"/>
    <property type="match status" value="1"/>
</dbReference>
<dbReference type="RefSeq" id="WP_038086803.1">
    <property type="nucleotide sequence ID" value="NZ_JQSG02000001.1"/>
</dbReference>
<keyword evidence="1" id="KW-1133">Transmembrane helix</keyword>
<feature type="domain" description="Inner membrane component" evidence="2">
    <location>
        <begin position="80"/>
        <end position="130"/>
    </location>
</feature>
<accession>A0A1A6C909</accession>
<evidence type="ECO:0000313" key="3">
    <source>
        <dbReference type="EMBL" id="OBS11051.1"/>
    </source>
</evidence>
<gene>
    <name evidence="3" type="ORF">Thpro_020767</name>
</gene>
<keyword evidence="1" id="KW-0472">Membrane</keyword>
<dbReference type="InterPro" id="IPR005185">
    <property type="entry name" value="YccF"/>
</dbReference>
<comment type="caution">
    <text evidence="3">The sequence shown here is derived from an EMBL/GenBank/DDBJ whole genome shotgun (WGS) entry which is preliminary data.</text>
</comment>
<keyword evidence="1" id="KW-1003">Cell membrane</keyword>
<dbReference type="Pfam" id="PF03733">
    <property type="entry name" value="YccF"/>
    <property type="match status" value="2"/>
</dbReference>
<feature type="transmembrane region" description="Helical" evidence="1">
    <location>
        <begin position="73"/>
        <end position="92"/>
    </location>
</feature>
<sequence length="138" mass="15236">MRDFPTLLGNVLWFILGGFAVGLAWWLAGLVMIVSIIGIPWARAAFVIGRFSFFPFGYRVVERRALFQRTDIGSGPLGLLGNLVWFVFAGIWLGIGHLLAALFCFMTIIGIPFGLQHMKLAQISLFPIGKTIIPNNAL</sequence>
<dbReference type="PANTHER" id="PTHR42903:SF1">
    <property type="entry name" value="INNER MEMBRANE PROTEIN YCCF"/>
    <property type="match status" value="1"/>
</dbReference>
<feature type="transmembrane region" description="Helical" evidence="1">
    <location>
        <begin position="12"/>
        <end position="38"/>
    </location>
</feature>
<name>A0A1A6C909_9GAMM</name>
<feature type="transmembrane region" description="Helical" evidence="1">
    <location>
        <begin position="44"/>
        <end position="61"/>
    </location>
</feature>
<dbReference type="EMBL" id="JQSG02000001">
    <property type="protein sequence ID" value="OBS11051.1"/>
    <property type="molecule type" value="Genomic_DNA"/>
</dbReference>
<reference evidence="3 4" key="1">
    <citation type="journal article" date="2014" name="Genome Announc.">
        <title>Draft Genome Sequence of the Iron-Oxidizing, Acidophilic, and Halotolerant 'Thiobacillus prosperus' Type Strain DSM 5130.</title>
        <authorList>
            <person name="Ossandon F.J."/>
            <person name="Cardenas J.P."/>
            <person name="Corbett M."/>
            <person name="Quatrini R."/>
            <person name="Holmes D.S."/>
            <person name="Watkin E."/>
        </authorList>
    </citation>
    <scope>NUCLEOTIDE SEQUENCE [LARGE SCALE GENOMIC DNA]</scope>
    <source>
        <strain evidence="3 4">DSM 5130</strain>
    </source>
</reference>
<keyword evidence="1" id="KW-0997">Cell inner membrane</keyword>
<proteinExistence type="predicted"/>
<evidence type="ECO:0000259" key="2">
    <source>
        <dbReference type="Pfam" id="PF03733"/>
    </source>
</evidence>
<keyword evidence="1" id="KW-0812">Transmembrane</keyword>
<dbReference type="GO" id="GO:0005886">
    <property type="term" value="C:plasma membrane"/>
    <property type="evidence" value="ECO:0007669"/>
    <property type="project" value="UniProtKB-SubCell"/>
</dbReference>
<dbReference type="STRING" id="160660.BJI67_06265"/>
<dbReference type="InterPro" id="IPR052937">
    <property type="entry name" value="Inner_membrane_protein"/>
</dbReference>
<dbReference type="Proteomes" id="UP000029273">
    <property type="component" value="Unassembled WGS sequence"/>
</dbReference>
<keyword evidence="4" id="KW-1185">Reference proteome</keyword>
<organism evidence="3 4">
    <name type="scientific">Acidihalobacter prosperus</name>
    <dbReference type="NCBI Taxonomy" id="160660"/>
    <lineage>
        <taxon>Bacteria</taxon>
        <taxon>Pseudomonadati</taxon>
        <taxon>Pseudomonadota</taxon>
        <taxon>Gammaproteobacteria</taxon>
        <taxon>Chromatiales</taxon>
        <taxon>Ectothiorhodospiraceae</taxon>
        <taxon>Acidihalobacter</taxon>
    </lineage>
</organism>
<feature type="transmembrane region" description="Helical" evidence="1">
    <location>
        <begin position="98"/>
        <end position="115"/>
    </location>
</feature>
<feature type="domain" description="Inner membrane component" evidence="2">
    <location>
        <begin position="8"/>
        <end position="57"/>
    </location>
</feature>
<dbReference type="NCBIfam" id="NF008742">
    <property type="entry name" value="PRK11770.1-4"/>
    <property type="match status" value="1"/>
</dbReference>
<dbReference type="OrthoDB" id="3238663at2"/>
<dbReference type="InterPro" id="IPR031308">
    <property type="entry name" value="UCP028777"/>
</dbReference>